<feature type="repeat" description="ANK" evidence="3">
    <location>
        <begin position="470"/>
        <end position="502"/>
    </location>
</feature>
<dbReference type="PANTHER" id="PTHR24198">
    <property type="entry name" value="ANKYRIN REPEAT AND PROTEIN KINASE DOMAIN-CONTAINING PROTEIN"/>
    <property type="match status" value="1"/>
</dbReference>
<dbReference type="PANTHER" id="PTHR24198:SF165">
    <property type="entry name" value="ANKYRIN REPEAT-CONTAINING PROTEIN-RELATED"/>
    <property type="match status" value="1"/>
</dbReference>
<feature type="repeat" description="ANK" evidence="3">
    <location>
        <begin position="503"/>
        <end position="535"/>
    </location>
</feature>
<feature type="repeat" description="ANK" evidence="3">
    <location>
        <begin position="437"/>
        <end position="469"/>
    </location>
</feature>
<feature type="repeat" description="ANK" evidence="3">
    <location>
        <begin position="293"/>
        <end position="325"/>
    </location>
</feature>
<accession>A0A9P5GBR4</accession>
<dbReference type="Pfam" id="PF12796">
    <property type="entry name" value="Ank_2"/>
    <property type="match status" value="3"/>
</dbReference>
<sequence length="576" mass="63974">MAKGYNWCPTIIYELPVTSQNGTLEIERNGTLFGRWDIMSLDLIEDEKFSSGRAHQLIDAKVHLARKEKDRHFLLIEPELALGETIDRAIVARPLIVREQGSIDCYCDYVGPAYFHPPLKKAEIKKRGQIIPFNNVHIGFDESVFNNSHESTDRDQSARCIIVDLKHHGGFQDTQPKKRQVELHFNSRDHSKIRIELMKAIGIDDEKKVETLLRELPEKHWNNTDERTGHSALHHAVWIGKRKVTKLLARMLDVQKRTNKSGEEPLHLAVERDNKELVSILLKGSTLDLKRDDGLTALHLAAKGGHTEIVTELLRMGWDPNTTNDAQGQTSPIIASNTTSDGRGQTALHIASANGFYNTVAAILNSNADLNLKDQMKETAFSLAVFNGHEETAKLLSGKLSTLSSYDLLERAVMLNDDKYIIILHNCGANIEAKDKSGKTPLHNAAFYGIDDSIRALHKLGANLEAQDHSGATPLHEAAFYGIDDSIRALHKLGANLEARDHSGATPLHKAAFCGKDDSMRALHKLGANLEAQDHSGATPLHNAAFCGKDDSIRALHKLGANLEARDNLAVLLRKY</sequence>
<name>A0A9P5GBR4_PENCR</name>
<keyword evidence="2 3" id="KW-0040">ANK repeat</keyword>
<evidence type="ECO:0000313" key="4">
    <source>
        <dbReference type="EMBL" id="KAF7515662.1"/>
    </source>
</evidence>
<dbReference type="AlphaFoldDB" id="A0A9P5GBR4"/>
<keyword evidence="1" id="KW-0677">Repeat</keyword>
<dbReference type="SUPFAM" id="SSF48403">
    <property type="entry name" value="Ankyrin repeat"/>
    <property type="match status" value="2"/>
</dbReference>
<proteinExistence type="predicted"/>
<dbReference type="Proteomes" id="UP000701341">
    <property type="component" value="Unassembled WGS sequence"/>
</dbReference>
<evidence type="ECO:0000256" key="1">
    <source>
        <dbReference type="ARBA" id="ARBA00022737"/>
    </source>
</evidence>
<dbReference type="InterPro" id="IPR002110">
    <property type="entry name" value="Ankyrin_rpt"/>
</dbReference>
<evidence type="ECO:0000256" key="2">
    <source>
        <dbReference type="ARBA" id="ARBA00023043"/>
    </source>
</evidence>
<feature type="repeat" description="ANK" evidence="3">
    <location>
        <begin position="343"/>
        <end position="375"/>
    </location>
</feature>
<dbReference type="PRINTS" id="PR01415">
    <property type="entry name" value="ANKYRIN"/>
</dbReference>
<feature type="repeat" description="ANK" evidence="3">
    <location>
        <begin position="536"/>
        <end position="568"/>
    </location>
</feature>
<protein>
    <submittedName>
        <fullName evidence="4">Uncharacterized protein</fullName>
    </submittedName>
</protein>
<keyword evidence="5" id="KW-1185">Reference proteome</keyword>
<gene>
    <name evidence="4" type="ORF">PCG10_002968</name>
</gene>
<dbReference type="InterPro" id="IPR036770">
    <property type="entry name" value="Ankyrin_rpt-contain_sf"/>
</dbReference>
<reference evidence="4" key="1">
    <citation type="submission" date="2020-02" db="EMBL/GenBank/DDBJ databases">
        <authorList>
            <person name="Lichtner F.J."/>
        </authorList>
    </citation>
    <scope>NUCLEOTIDE SEQUENCE</scope>
    <source>
        <strain evidence="4">G10</strain>
    </source>
</reference>
<dbReference type="Pfam" id="PF00023">
    <property type="entry name" value="Ank"/>
    <property type="match status" value="3"/>
</dbReference>
<dbReference type="PROSITE" id="PS50297">
    <property type="entry name" value="ANK_REP_REGION"/>
    <property type="match status" value="7"/>
</dbReference>
<feature type="repeat" description="ANK" evidence="3">
    <location>
        <begin position="261"/>
        <end position="283"/>
    </location>
</feature>
<dbReference type="PROSITE" id="PS50088">
    <property type="entry name" value="ANK_REPEAT"/>
    <property type="match status" value="7"/>
</dbReference>
<dbReference type="Gene3D" id="1.25.40.20">
    <property type="entry name" value="Ankyrin repeat-containing domain"/>
    <property type="match status" value="4"/>
</dbReference>
<evidence type="ECO:0000313" key="5">
    <source>
        <dbReference type="Proteomes" id="UP000701341"/>
    </source>
</evidence>
<organism evidence="4 5">
    <name type="scientific">Penicillium crustosum</name>
    <name type="common">Blue mold fungus</name>
    <dbReference type="NCBI Taxonomy" id="36656"/>
    <lineage>
        <taxon>Eukaryota</taxon>
        <taxon>Fungi</taxon>
        <taxon>Dikarya</taxon>
        <taxon>Ascomycota</taxon>
        <taxon>Pezizomycotina</taxon>
        <taxon>Eurotiomycetes</taxon>
        <taxon>Eurotiomycetidae</taxon>
        <taxon>Eurotiales</taxon>
        <taxon>Aspergillaceae</taxon>
        <taxon>Penicillium</taxon>
    </lineage>
</organism>
<dbReference type="SMART" id="SM00248">
    <property type="entry name" value="ANK"/>
    <property type="match status" value="9"/>
</dbReference>
<comment type="caution">
    <text evidence="4">The sequence shown here is derived from an EMBL/GenBank/DDBJ whole genome shotgun (WGS) entry which is preliminary data.</text>
</comment>
<dbReference type="EMBL" id="JAAOZQ010000166">
    <property type="protein sequence ID" value="KAF7515662.1"/>
    <property type="molecule type" value="Genomic_DNA"/>
</dbReference>
<evidence type="ECO:0000256" key="3">
    <source>
        <dbReference type="PROSITE-ProRule" id="PRU00023"/>
    </source>
</evidence>